<name>A0A9P3G4J6_9APHY</name>
<reference evidence="2 3" key="1">
    <citation type="submission" date="2021-08" db="EMBL/GenBank/DDBJ databases">
        <title>Draft Genome Sequence of Phanerochaete sordida strain YK-624.</title>
        <authorList>
            <person name="Mori T."/>
            <person name="Dohra H."/>
            <person name="Suzuki T."/>
            <person name="Kawagishi H."/>
            <person name="Hirai H."/>
        </authorList>
    </citation>
    <scope>NUCLEOTIDE SEQUENCE [LARGE SCALE GENOMIC DNA]</scope>
    <source>
        <strain evidence="2 3">YK-624</strain>
    </source>
</reference>
<protein>
    <submittedName>
        <fullName evidence="2">Uncharacterized protein</fullName>
    </submittedName>
</protein>
<organism evidence="2 3">
    <name type="scientific">Phanerochaete sordida</name>
    <dbReference type="NCBI Taxonomy" id="48140"/>
    <lineage>
        <taxon>Eukaryota</taxon>
        <taxon>Fungi</taxon>
        <taxon>Dikarya</taxon>
        <taxon>Basidiomycota</taxon>
        <taxon>Agaricomycotina</taxon>
        <taxon>Agaricomycetes</taxon>
        <taxon>Polyporales</taxon>
        <taxon>Phanerochaetaceae</taxon>
        <taxon>Phanerochaete</taxon>
    </lineage>
</organism>
<dbReference type="EMBL" id="BPQB01000008">
    <property type="protein sequence ID" value="GJE88126.1"/>
    <property type="molecule type" value="Genomic_DNA"/>
</dbReference>
<evidence type="ECO:0000256" key="1">
    <source>
        <dbReference type="SAM" id="MobiDB-lite"/>
    </source>
</evidence>
<sequence>MPPNTLATACVPDASNDAARKAMVDKLVAEEKFLNTHFLEFGTRYTNIEQIQDDWRFEDDIPEDQWQGQIMAKAVADACYEDPAFAQQLYTLNSEPIIDTFSKWADAELRTLERGVALHNRHRAQLGAQPYTRPPLSDVAKRHGVAKVTKAMRDQQAAAARDAAASAHATVPVPDAAAYRRAVQAVMHGGVPARTPHLEAYRRHLVQQQWAQMQQALQRVAAEPTYNVEVPVALLPLIERVRMQSAEVERQVVLRAQAALGQHWAGAPAQLPQGARHDGQRDGTVGPRAGPSRPMPMMMGPDVPGGYYVPADARAVKREDDVHFKREDDVYIKREDVVHIKREGDAYIKQEDSVYMASGRDGGGRPASRTPQTIVLVER</sequence>
<feature type="region of interest" description="Disordered" evidence="1">
    <location>
        <begin position="268"/>
        <end position="295"/>
    </location>
</feature>
<evidence type="ECO:0000313" key="3">
    <source>
        <dbReference type="Proteomes" id="UP000703269"/>
    </source>
</evidence>
<gene>
    <name evidence="2" type="ORF">PsYK624_042090</name>
</gene>
<comment type="caution">
    <text evidence="2">The sequence shown here is derived from an EMBL/GenBank/DDBJ whole genome shotgun (WGS) entry which is preliminary data.</text>
</comment>
<proteinExistence type="predicted"/>
<feature type="compositionally biased region" description="Low complexity" evidence="1">
    <location>
        <begin position="286"/>
        <end position="295"/>
    </location>
</feature>
<evidence type="ECO:0000313" key="2">
    <source>
        <dbReference type="EMBL" id="GJE88126.1"/>
    </source>
</evidence>
<dbReference type="Proteomes" id="UP000703269">
    <property type="component" value="Unassembled WGS sequence"/>
</dbReference>
<keyword evidence="3" id="KW-1185">Reference proteome</keyword>
<dbReference type="AlphaFoldDB" id="A0A9P3G4J6"/>
<accession>A0A9P3G4J6</accession>